<evidence type="ECO:0000313" key="2">
    <source>
        <dbReference type="Proteomes" id="UP000186955"/>
    </source>
</evidence>
<dbReference type="SUPFAM" id="SSF56801">
    <property type="entry name" value="Acetyl-CoA synthetase-like"/>
    <property type="match status" value="1"/>
</dbReference>
<proteinExistence type="predicted"/>
<gene>
    <name evidence="1" type="ORF">PENSUB_4239</name>
</gene>
<accession>A0A1Q5UCX4</accession>
<reference evidence="1 2" key="1">
    <citation type="submission" date="2016-10" db="EMBL/GenBank/DDBJ databases">
        <title>Genome sequence of the ascomycete fungus Penicillium subrubescens.</title>
        <authorList>
            <person name="De Vries R.P."/>
            <person name="Peng M."/>
            <person name="Dilokpimol A."/>
            <person name="Hilden K."/>
            <person name="Makela M.R."/>
            <person name="Grigoriev I."/>
            <person name="Riley R."/>
            <person name="Granchi Z."/>
        </authorList>
    </citation>
    <scope>NUCLEOTIDE SEQUENCE [LARGE SCALE GENOMIC DNA]</scope>
    <source>
        <strain evidence="1 2">CBS 132785</strain>
    </source>
</reference>
<dbReference type="InterPro" id="IPR042099">
    <property type="entry name" value="ANL_N_sf"/>
</dbReference>
<dbReference type="EMBL" id="MNBE01000358">
    <property type="protein sequence ID" value="OKP10322.1"/>
    <property type="molecule type" value="Genomic_DNA"/>
</dbReference>
<dbReference type="STRING" id="1316194.A0A1Q5UCX4"/>
<keyword evidence="2" id="KW-1185">Reference proteome</keyword>
<dbReference type="AlphaFoldDB" id="A0A1Q5UCX4"/>
<dbReference type="Proteomes" id="UP000186955">
    <property type="component" value="Unassembled WGS sequence"/>
</dbReference>
<sequence length="155" mass="17865">MSDVAYILTEPNAVERVSLIKEYANHIKTIQVEQGARCEFASDWCISMPATRVQIKLSNRDKGELLVKSPRMFTHYLNDETANKDAFDEEGFYKTGDLVRRVGASYFLKGGETLTEEVELNRIIDTFALEHFLLVKRVERDALARKDPEEVRMVY</sequence>
<evidence type="ECO:0000313" key="1">
    <source>
        <dbReference type="EMBL" id="OKP10322.1"/>
    </source>
</evidence>
<comment type="caution">
    <text evidence="1">The sequence shown here is derived from an EMBL/GenBank/DDBJ whole genome shotgun (WGS) entry which is preliminary data.</text>
</comment>
<dbReference type="Gene3D" id="3.40.50.12780">
    <property type="entry name" value="N-terminal domain of ligase-like"/>
    <property type="match status" value="1"/>
</dbReference>
<protein>
    <submittedName>
        <fullName evidence="1">Uncharacterized protein</fullName>
    </submittedName>
</protein>
<name>A0A1Q5UCX4_9EURO</name>
<organism evidence="1 2">
    <name type="scientific">Penicillium subrubescens</name>
    <dbReference type="NCBI Taxonomy" id="1316194"/>
    <lineage>
        <taxon>Eukaryota</taxon>
        <taxon>Fungi</taxon>
        <taxon>Dikarya</taxon>
        <taxon>Ascomycota</taxon>
        <taxon>Pezizomycotina</taxon>
        <taxon>Eurotiomycetes</taxon>
        <taxon>Eurotiomycetidae</taxon>
        <taxon>Eurotiales</taxon>
        <taxon>Aspergillaceae</taxon>
        <taxon>Penicillium</taxon>
    </lineage>
</organism>